<protein>
    <submittedName>
        <fullName evidence="1">Uncharacterized protein</fullName>
    </submittedName>
</protein>
<dbReference type="AlphaFoldDB" id="A0AAD1XQV2"/>
<evidence type="ECO:0000313" key="2">
    <source>
        <dbReference type="Proteomes" id="UP001295684"/>
    </source>
</evidence>
<name>A0AAD1XQV2_EUPCR</name>
<accession>A0AAD1XQV2</accession>
<keyword evidence="2" id="KW-1185">Reference proteome</keyword>
<dbReference type="Proteomes" id="UP001295684">
    <property type="component" value="Unassembled WGS sequence"/>
</dbReference>
<sequence>MSKSILLSEAKENSRKLKEKKNLNLKWNKMAGLLPPSGYGLLHIQGVGKIKINEAEGELTTPSDLKVIDDVWYKLTLHFWSKADHQFTMERVDELSEILSEKVEDLSSYYEMCSKMIDWLRSKANFAGEIVCNHYKISKEKYCQLRDDSQDSNISKSFMVRPTTVQNFTIPPQYKSLSKDLSKIQTEEDIKRIVDELYNEASCLVTSYDPNKIVEEHKLEMLYQMLLKDLSLIKYSLDFNDIKHKILKMKLPLSEFSHCAVRRAPFEVTLL</sequence>
<dbReference type="EMBL" id="CAMPGE010019052">
    <property type="protein sequence ID" value="CAI2377411.1"/>
    <property type="molecule type" value="Genomic_DNA"/>
</dbReference>
<gene>
    <name evidence="1" type="ORF">ECRASSUSDP1_LOCUS18797</name>
</gene>
<reference evidence="1" key="1">
    <citation type="submission" date="2023-07" db="EMBL/GenBank/DDBJ databases">
        <authorList>
            <consortium name="AG Swart"/>
            <person name="Singh M."/>
            <person name="Singh A."/>
            <person name="Seah K."/>
            <person name="Emmerich C."/>
        </authorList>
    </citation>
    <scope>NUCLEOTIDE SEQUENCE</scope>
    <source>
        <strain evidence="1">DP1</strain>
    </source>
</reference>
<proteinExistence type="predicted"/>
<evidence type="ECO:0000313" key="1">
    <source>
        <dbReference type="EMBL" id="CAI2377411.1"/>
    </source>
</evidence>
<comment type="caution">
    <text evidence="1">The sequence shown here is derived from an EMBL/GenBank/DDBJ whole genome shotgun (WGS) entry which is preliminary data.</text>
</comment>
<organism evidence="1 2">
    <name type="scientific">Euplotes crassus</name>
    <dbReference type="NCBI Taxonomy" id="5936"/>
    <lineage>
        <taxon>Eukaryota</taxon>
        <taxon>Sar</taxon>
        <taxon>Alveolata</taxon>
        <taxon>Ciliophora</taxon>
        <taxon>Intramacronucleata</taxon>
        <taxon>Spirotrichea</taxon>
        <taxon>Hypotrichia</taxon>
        <taxon>Euplotida</taxon>
        <taxon>Euplotidae</taxon>
        <taxon>Moneuplotes</taxon>
    </lineage>
</organism>